<feature type="transmembrane region" description="Helical" evidence="1">
    <location>
        <begin position="65"/>
        <end position="86"/>
    </location>
</feature>
<accession>A0A8S1NBE3</accession>
<keyword evidence="3" id="KW-1185">Reference proteome</keyword>
<dbReference type="Proteomes" id="UP000688137">
    <property type="component" value="Unassembled WGS sequence"/>
</dbReference>
<keyword evidence="1" id="KW-1133">Transmembrane helix</keyword>
<feature type="transmembrane region" description="Helical" evidence="1">
    <location>
        <begin position="106"/>
        <end position="129"/>
    </location>
</feature>
<keyword evidence="1" id="KW-0812">Transmembrane</keyword>
<sequence>MIKNNNNNALRSQTPFMSENHPLNPYGNNFIDHPYESKIFYKFNSVKQYVHLEEDDQFRISKYSAYFAFGLGGTLIGTISGFHLLLKYVFKPYYTTTFEHFNHYKHLYLGLLVASSVTFMYTYLTTLYINNVSRPLLYKYLDEAKKNGFQDYEISFKQQ</sequence>
<dbReference type="EMBL" id="CAJJDM010000088">
    <property type="protein sequence ID" value="CAD8090327.1"/>
    <property type="molecule type" value="Genomic_DNA"/>
</dbReference>
<evidence type="ECO:0008006" key="4">
    <source>
        <dbReference type="Google" id="ProtNLM"/>
    </source>
</evidence>
<protein>
    <recommendedName>
        <fullName evidence="4">Transmembrane protein</fullName>
    </recommendedName>
</protein>
<name>A0A8S1NBE3_PARPR</name>
<evidence type="ECO:0000313" key="2">
    <source>
        <dbReference type="EMBL" id="CAD8090327.1"/>
    </source>
</evidence>
<organism evidence="2 3">
    <name type="scientific">Paramecium primaurelia</name>
    <dbReference type="NCBI Taxonomy" id="5886"/>
    <lineage>
        <taxon>Eukaryota</taxon>
        <taxon>Sar</taxon>
        <taxon>Alveolata</taxon>
        <taxon>Ciliophora</taxon>
        <taxon>Intramacronucleata</taxon>
        <taxon>Oligohymenophorea</taxon>
        <taxon>Peniculida</taxon>
        <taxon>Parameciidae</taxon>
        <taxon>Paramecium</taxon>
    </lineage>
</organism>
<keyword evidence="1" id="KW-0472">Membrane</keyword>
<reference evidence="2" key="1">
    <citation type="submission" date="2021-01" db="EMBL/GenBank/DDBJ databases">
        <authorList>
            <consortium name="Genoscope - CEA"/>
            <person name="William W."/>
        </authorList>
    </citation>
    <scope>NUCLEOTIDE SEQUENCE</scope>
</reference>
<proteinExistence type="predicted"/>
<evidence type="ECO:0000313" key="3">
    <source>
        <dbReference type="Proteomes" id="UP000688137"/>
    </source>
</evidence>
<dbReference type="AlphaFoldDB" id="A0A8S1NBE3"/>
<comment type="caution">
    <text evidence="2">The sequence shown here is derived from an EMBL/GenBank/DDBJ whole genome shotgun (WGS) entry which is preliminary data.</text>
</comment>
<evidence type="ECO:0000256" key="1">
    <source>
        <dbReference type="SAM" id="Phobius"/>
    </source>
</evidence>
<gene>
    <name evidence="2" type="ORF">PPRIM_AZ9-3.1.T0850212</name>
</gene>
<dbReference type="OMA" id="FEHLNHY"/>